<evidence type="ECO:0000256" key="2">
    <source>
        <dbReference type="ARBA" id="ARBA00004188"/>
    </source>
</evidence>
<dbReference type="CTD" id="553729"/>
<dbReference type="GO" id="GO:0005884">
    <property type="term" value="C:actin filament"/>
    <property type="evidence" value="ECO:0007669"/>
    <property type="project" value="TreeGrafter"/>
</dbReference>
<comment type="subcellular location">
    <subcellularLocation>
        <location evidence="7">Cell membrane</location>
        <topology evidence="7">Peripheral membrane protein</topology>
        <orientation evidence="7">Cytoplasmic side</orientation>
    </subcellularLocation>
    <subcellularLocation>
        <location evidence="5">Cell projection</location>
        <location evidence="5">Dendrite</location>
    </subcellularLocation>
    <subcellularLocation>
        <location evidence="10">Cell projection</location>
        <location evidence="10">Lamellipodium</location>
    </subcellularLocation>
    <subcellularLocation>
        <location evidence="2">Cell projection</location>
        <location evidence="2">Podosome</location>
    </subcellularLocation>
    <subcellularLocation>
        <location evidence="8">Cell projection</location>
        <location evidence="8">Ruffle</location>
    </subcellularLocation>
    <subcellularLocation>
        <location evidence="12">Cytoplasm</location>
        <location evidence="12">Cell cortex</location>
    </subcellularLocation>
    <subcellularLocation>
        <location evidence="3">Cytoplasm</location>
        <location evidence="3">Cytoskeleton</location>
    </subcellularLocation>
    <subcellularLocation>
        <location evidence="11">Cytoplasm</location>
        <location evidence="11">Cytosol</location>
    </subcellularLocation>
    <subcellularLocation>
        <location evidence="1">Cytoplasmic vesicle</location>
        <location evidence="1">Clathrin-coated vesicle membrane</location>
        <topology evidence="1">Peripheral membrane protein</topology>
        <orientation evidence="1">Cytoplasmic side</orientation>
    </subcellularLocation>
    <subcellularLocation>
        <location evidence="6">Early endosome</location>
    </subcellularLocation>
    <subcellularLocation>
        <location evidence="4">Golgi apparatus membrane</location>
        <topology evidence="4">Peripheral membrane protein</topology>
        <orientation evidence="4">Cytoplasmic side</orientation>
    </subcellularLocation>
    <subcellularLocation>
        <location evidence="9">Perikaryon</location>
    </subcellularLocation>
    <subcellularLocation>
        <location evidence="28">Postsynaptic density</location>
    </subcellularLocation>
</comment>
<evidence type="ECO:0000256" key="11">
    <source>
        <dbReference type="ARBA" id="ARBA00004514"/>
    </source>
</evidence>
<dbReference type="GeneTree" id="ENSGT00940000156732"/>
<feature type="domain" description="ADF-H" evidence="32">
    <location>
        <begin position="2"/>
        <end position="133"/>
    </location>
</feature>
<dbReference type="FunFam" id="3.40.20.10:FF:000011">
    <property type="entry name" value="Drebrin-like protein B"/>
    <property type="match status" value="1"/>
</dbReference>
<evidence type="ECO:0000256" key="21">
    <source>
        <dbReference type="ARBA" id="ARBA00023034"/>
    </source>
</evidence>
<keyword evidence="20" id="KW-0770">Synapse</keyword>
<dbReference type="GO" id="GO:0048812">
    <property type="term" value="P:neuron projection morphogenesis"/>
    <property type="evidence" value="ECO:0007669"/>
    <property type="project" value="TreeGrafter"/>
</dbReference>
<keyword evidence="34" id="KW-1185">Reference proteome</keyword>
<evidence type="ECO:0000256" key="30">
    <source>
        <dbReference type="SAM" id="MobiDB-lite"/>
    </source>
</evidence>
<evidence type="ECO:0000259" key="31">
    <source>
        <dbReference type="PROSITE" id="PS50002"/>
    </source>
</evidence>
<evidence type="ECO:0000256" key="6">
    <source>
        <dbReference type="ARBA" id="ARBA00004412"/>
    </source>
</evidence>
<evidence type="ECO:0000256" key="24">
    <source>
        <dbReference type="ARBA" id="ARBA00023203"/>
    </source>
</evidence>
<dbReference type="RefSeq" id="XP_023249858.1">
    <property type="nucleotide sequence ID" value="XM_023394090.1"/>
</dbReference>
<proteinExistence type="inferred from homology"/>
<evidence type="ECO:0000256" key="19">
    <source>
        <dbReference type="ARBA" id="ARBA00022949"/>
    </source>
</evidence>
<dbReference type="Ensembl" id="ENSSLDT00000012835.1">
    <property type="protein sequence ID" value="ENSSLDP00000012384.1"/>
    <property type="gene ID" value="ENSSLDG00000009793.1"/>
</dbReference>
<evidence type="ECO:0000256" key="5">
    <source>
        <dbReference type="ARBA" id="ARBA00004279"/>
    </source>
</evidence>
<evidence type="ECO:0000256" key="25">
    <source>
        <dbReference type="ARBA" id="ARBA00023212"/>
    </source>
</evidence>
<dbReference type="InterPro" id="IPR001452">
    <property type="entry name" value="SH3_domain"/>
</dbReference>
<sequence>MAVNLSKNGPALTAAYKEVVDEKSNTDWALFTYEGNSNDIRLAEKGDGGLEELVEELNSGKVMYAFCRVQDPNSGLPKYVLINWTGEGVKDARKGICANHVSAMANFLKGAHVTINARADEDVEPEAIMQKVAKASGANYSFHKEASSRFQDSGPQGPVGSVYQKTNAMSEIRKTNKDTFWAQAEKEEEKRRQEERRKAEEERQHLERERKDREAKEAAQRDKRDKERASQIEQQKKYQQQQEAESRDQEKQHLEDQEENQAAQRKAVKRGESVEKANEAASLISQRALNPREMFKQRERGITPSDSDVPAAAPASPQPEPDVDDGQSRCEYDEQEAAPQEQEKEEAPAAKSYVQEEPAQVEEKNSDEVTAEETSDRGICARALYDYQAADDTEISFDPDDIIAGIEMIDEGWWRGYGPDGHFGMFPANYVELI</sequence>
<dbReference type="SUPFAM" id="SSF55753">
    <property type="entry name" value="Actin depolymerizing proteins"/>
    <property type="match status" value="1"/>
</dbReference>
<keyword evidence="25" id="KW-0206">Cytoskeleton</keyword>
<dbReference type="SMART" id="SM00326">
    <property type="entry name" value="SH3"/>
    <property type="match status" value="1"/>
</dbReference>
<keyword evidence="24" id="KW-0009">Actin-binding</keyword>
<feature type="domain" description="SH3" evidence="31">
    <location>
        <begin position="376"/>
        <end position="434"/>
    </location>
</feature>
<evidence type="ECO:0000256" key="1">
    <source>
        <dbReference type="ARBA" id="ARBA00004145"/>
    </source>
</evidence>
<dbReference type="GeneID" id="111645052"/>
<dbReference type="GO" id="GO:0030864">
    <property type="term" value="C:cortical actin cytoskeleton"/>
    <property type="evidence" value="ECO:0007669"/>
    <property type="project" value="TreeGrafter"/>
</dbReference>
<dbReference type="GO" id="GO:0045211">
    <property type="term" value="C:postsynaptic membrane"/>
    <property type="evidence" value="ECO:0007669"/>
    <property type="project" value="TreeGrafter"/>
</dbReference>
<dbReference type="GO" id="GO:0030833">
    <property type="term" value="P:regulation of actin filament polymerization"/>
    <property type="evidence" value="ECO:0007669"/>
    <property type="project" value="TreeGrafter"/>
</dbReference>
<dbReference type="GO" id="GO:0043204">
    <property type="term" value="C:perikaryon"/>
    <property type="evidence" value="ECO:0007669"/>
    <property type="project" value="UniProtKB-SubCell"/>
</dbReference>
<keyword evidence="23" id="KW-0472">Membrane</keyword>
<dbReference type="CDD" id="cd11960">
    <property type="entry name" value="SH3_Abp1_eu"/>
    <property type="match status" value="1"/>
</dbReference>
<evidence type="ECO:0000256" key="22">
    <source>
        <dbReference type="ARBA" id="ARBA00023054"/>
    </source>
</evidence>
<dbReference type="Gene3D" id="2.30.30.40">
    <property type="entry name" value="SH3 Domains"/>
    <property type="match status" value="1"/>
</dbReference>
<reference evidence="33" key="2">
    <citation type="submission" date="2025-09" db="UniProtKB">
        <authorList>
            <consortium name="Ensembl"/>
        </authorList>
    </citation>
    <scope>IDENTIFICATION</scope>
</reference>
<name>A0A3B4X456_SERLL</name>
<feature type="compositionally biased region" description="Low complexity" evidence="30">
    <location>
        <begin position="304"/>
        <end position="315"/>
    </location>
</feature>
<evidence type="ECO:0000256" key="12">
    <source>
        <dbReference type="ARBA" id="ARBA00004544"/>
    </source>
</evidence>
<protein>
    <submittedName>
        <fullName evidence="33">Drebrin-like b</fullName>
    </submittedName>
</protein>
<dbReference type="GO" id="GO:0005769">
    <property type="term" value="C:early endosome"/>
    <property type="evidence" value="ECO:0007669"/>
    <property type="project" value="UniProtKB-SubCell"/>
</dbReference>
<dbReference type="Gene3D" id="3.40.20.10">
    <property type="entry name" value="Severin"/>
    <property type="match status" value="1"/>
</dbReference>
<dbReference type="GO" id="GO:0098974">
    <property type="term" value="P:postsynaptic actin cytoskeleton organization"/>
    <property type="evidence" value="ECO:0007669"/>
    <property type="project" value="TreeGrafter"/>
</dbReference>
<dbReference type="GO" id="GO:0001726">
    <property type="term" value="C:ruffle"/>
    <property type="evidence" value="ECO:0007669"/>
    <property type="project" value="UniProtKB-SubCell"/>
</dbReference>
<dbReference type="InterPro" id="IPR002108">
    <property type="entry name" value="ADF-H"/>
</dbReference>
<feature type="compositionally biased region" description="Basic and acidic residues" evidence="30">
    <location>
        <begin position="244"/>
        <end position="255"/>
    </location>
</feature>
<dbReference type="PROSITE" id="PS50002">
    <property type="entry name" value="SH3"/>
    <property type="match status" value="1"/>
</dbReference>
<keyword evidence="17" id="KW-0963">Cytoplasm</keyword>
<organism evidence="33 34">
    <name type="scientific">Seriola lalandi dorsalis</name>
    <dbReference type="NCBI Taxonomy" id="1841481"/>
    <lineage>
        <taxon>Eukaryota</taxon>
        <taxon>Metazoa</taxon>
        <taxon>Chordata</taxon>
        <taxon>Craniata</taxon>
        <taxon>Vertebrata</taxon>
        <taxon>Euteleostomi</taxon>
        <taxon>Actinopterygii</taxon>
        <taxon>Neopterygii</taxon>
        <taxon>Teleostei</taxon>
        <taxon>Neoteleostei</taxon>
        <taxon>Acanthomorphata</taxon>
        <taxon>Carangaria</taxon>
        <taxon>Carangiformes</taxon>
        <taxon>Carangidae</taxon>
        <taxon>Seriola</taxon>
    </lineage>
</organism>
<feature type="compositionally biased region" description="Basic and acidic residues" evidence="30">
    <location>
        <begin position="192"/>
        <end position="236"/>
    </location>
</feature>
<dbReference type="GO" id="GO:0002102">
    <property type="term" value="C:podosome"/>
    <property type="evidence" value="ECO:0007669"/>
    <property type="project" value="UniProtKB-SubCell"/>
</dbReference>
<evidence type="ECO:0000256" key="18">
    <source>
        <dbReference type="ARBA" id="ARBA00022753"/>
    </source>
</evidence>
<dbReference type="GO" id="GO:0045773">
    <property type="term" value="P:positive regulation of axon extension"/>
    <property type="evidence" value="ECO:0007669"/>
    <property type="project" value="TreeGrafter"/>
</dbReference>
<dbReference type="GO" id="GO:0005829">
    <property type="term" value="C:cytosol"/>
    <property type="evidence" value="ECO:0007669"/>
    <property type="project" value="UniProtKB-SubCell"/>
</dbReference>
<accession>A0A3B4X456</accession>
<evidence type="ECO:0000256" key="4">
    <source>
        <dbReference type="ARBA" id="ARBA00004255"/>
    </source>
</evidence>
<dbReference type="PANTHER" id="PTHR10829:SF12">
    <property type="entry name" value="DREBRIN-LIKE PROTEIN"/>
    <property type="match status" value="1"/>
</dbReference>
<dbReference type="SMART" id="SM00102">
    <property type="entry name" value="ADF"/>
    <property type="match status" value="1"/>
</dbReference>
<evidence type="ECO:0000256" key="10">
    <source>
        <dbReference type="ARBA" id="ARBA00004510"/>
    </source>
</evidence>
<dbReference type="InterPro" id="IPR036028">
    <property type="entry name" value="SH3-like_dom_sf"/>
</dbReference>
<dbReference type="CDD" id="cd11281">
    <property type="entry name" value="ADF_drebrin_like"/>
    <property type="match status" value="1"/>
</dbReference>
<evidence type="ECO:0000259" key="32">
    <source>
        <dbReference type="PROSITE" id="PS51263"/>
    </source>
</evidence>
<evidence type="ECO:0000256" key="29">
    <source>
        <dbReference type="PROSITE-ProRule" id="PRU00192"/>
    </source>
</evidence>
<keyword evidence="15" id="KW-0813">Transport</keyword>
<dbReference type="AlphaFoldDB" id="A0A3B4X456"/>
<keyword evidence="18" id="KW-0967">Endosome</keyword>
<evidence type="ECO:0000313" key="34">
    <source>
        <dbReference type="Proteomes" id="UP000261360"/>
    </source>
</evidence>
<dbReference type="Pfam" id="PF00241">
    <property type="entry name" value="Cofilin_ADF"/>
    <property type="match status" value="1"/>
</dbReference>
<evidence type="ECO:0000256" key="16">
    <source>
        <dbReference type="ARBA" id="ARBA00022475"/>
    </source>
</evidence>
<evidence type="ECO:0000256" key="28">
    <source>
        <dbReference type="ARBA" id="ARBA00034105"/>
    </source>
</evidence>
<dbReference type="GO" id="GO:0051015">
    <property type="term" value="F:actin filament binding"/>
    <property type="evidence" value="ECO:0007669"/>
    <property type="project" value="TreeGrafter"/>
</dbReference>
<dbReference type="InterPro" id="IPR029006">
    <property type="entry name" value="ADF-H/Gelsolin-like_dom_sf"/>
</dbReference>
<evidence type="ECO:0000256" key="20">
    <source>
        <dbReference type="ARBA" id="ARBA00023018"/>
    </source>
</evidence>
<keyword evidence="27" id="KW-0968">Cytoplasmic vesicle</keyword>
<dbReference type="FunFam" id="2.30.30.40:FF:000046">
    <property type="entry name" value="Drebrin-like protein isoform B"/>
    <property type="match status" value="1"/>
</dbReference>
<evidence type="ECO:0000256" key="14">
    <source>
        <dbReference type="ARBA" id="ARBA00022443"/>
    </source>
</evidence>
<evidence type="ECO:0000256" key="7">
    <source>
        <dbReference type="ARBA" id="ARBA00004413"/>
    </source>
</evidence>
<dbReference type="InterPro" id="IPR035717">
    <property type="entry name" value="Drebrin-like_SH3"/>
</dbReference>
<dbReference type="GO" id="GO:0000139">
    <property type="term" value="C:Golgi membrane"/>
    <property type="evidence" value="ECO:0007669"/>
    <property type="project" value="UniProtKB-SubCell"/>
</dbReference>
<evidence type="ECO:0000256" key="26">
    <source>
        <dbReference type="ARBA" id="ARBA00023273"/>
    </source>
</evidence>
<dbReference type="SUPFAM" id="SSF50044">
    <property type="entry name" value="SH3-domain"/>
    <property type="match status" value="1"/>
</dbReference>
<feature type="region of interest" description="Disordered" evidence="30">
    <location>
        <begin position="167"/>
        <end position="186"/>
    </location>
</feature>
<dbReference type="Proteomes" id="UP000261360">
    <property type="component" value="Unplaced"/>
</dbReference>
<dbReference type="GO" id="GO:0030027">
    <property type="term" value="C:lamellipodium"/>
    <property type="evidence" value="ECO:0007669"/>
    <property type="project" value="UniProtKB-SubCell"/>
</dbReference>
<keyword evidence="19" id="KW-0965">Cell junction</keyword>
<keyword evidence="26" id="KW-0966">Cell projection</keyword>
<dbReference type="Pfam" id="PF14604">
    <property type="entry name" value="SH3_9"/>
    <property type="match status" value="1"/>
</dbReference>
<evidence type="ECO:0000256" key="23">
    <source>
        <dbReference type="ARBA" id="ARBA00023136"/>
    </source>
</evidence>
<comment type="similarity">
    <text evidence="13">Belongs to the ABP1 family.</text>
</comment>
<evidence type="ECO:0000256" key="27">
    <source>
        <dbReference type="ARBA" id="ARBA00023329"/>
    </source>
</evidence>
<dbReference type="GO" id="GO:0030427">
    <property type="term" value="C:site of polarized growth"/>
    <property type="evidence" value="ECO:0007669"/>
    <property type="project" value="TreeGrafter"/>
</dbReference>
<dbReference type="GO" id="GO:0014069">
    <property type="term" value="C:postsynaptic density"/>
    <property type="evidence" value="ECO:0007669"/>
    <property type="project" value="UniProtKB-SubCell"/>
</dbReference>
<keyword evidence="22" id="KW-0175">Coiled coil</keyword>
<dbReference type="PRINTS" id="PR00452">
    <property type="entry name" value="SH3DOMAIN"/>
</dbReference>
<evidence type="ECO:0000313" key="33">
    <source>
        <dbReference type="Ensembl" id="ENSSLDP00000012384.1"/>
    </source>
</evidence>
<evidence type="ECO:0000256" key="13">
    <source>
        <dbReference type="ARBA" id="ARBA00011039"/>
    </source>
</evidence>
<evidence type="ECO:0000256" key="15">
    <source>
        <dbReference type="ARBA" id="ARBA00022448"/>
    </source>
</evidence>
<feature type="region of interest" description="Disordered" evidence="30">
    <location>
        <begin position="192"/>
        <end position="375"/>
    </location>
</feature>
<keyword evidence="21" id="KW-0333">Golgi apparatus</keyword>
<evidence type="ECO:0000256" key="17">
    <source>
        <dbReference type="ARBA" id="ARBA00022490"/>
    </source>
</evidence>
<evidence type="ECO:0000256" key="3">
    <source>
        <dbReference type="ARBA" id="ARBA00004245"/>
    </source>
</evidence>
<keyword evidence="16" id="KW-1003">Cell membrane</keyword>
<dbReference type="PANTHER" id="PTHR10829">
    <property type="entry name" value="CORTACTIN AND DREBRIN"/>
    <property type="match status" value="1"/>
</dbReference>
<dbReference type="GO" id="GO:0061003">
    <property type="term" value="P:positive regulation of dendritic spine morphogenesis"/>
    <property type="evidence" value="ECO:0007669"/>
    <property type="project" value="TreeGrafter"/>
</dbReference>
<keyword evidence="14 29" id="KW-0728">SH3 domain</keyword>
<evidence type="ECO:0000256" key="9">
    <source>
        <dbReference type="ARBA" id="ARBA00004484"/>
    </source>
</evidence>
<feature type="compositionally biased region" description="Basic and acidic residues" evidence="30">
    <location>
        <begin position="269"/>
        <end position="278"/>
    </location>
</feature>
<dbReference type="GO" id="GO:0030425">
    <property type="term" value="C:dendrite"/>
    <property type="evidence" value="ECO:0007669"/>
    <property type="project" value="UniProtKB-SubCell"/>
</dbReference>
<reference evidence="33" key="1">
    <citation type="submission" date="2025-08" db="UniProtKB">
        <authorList>
            <consortium name="Ensembl"/>
        </authorList>
    </citation>
    <scope>IDENTIFICATION</scope>
</reference>
<dbReference type="PROSITE" id="PS51263">
    <property type="entry name" value="ADF_H"/>
    <property type="match status" value="1"/>
</dbReference>
<dbReference type="GO" id="GO:0030665">
    <property type="term" value="C:clathrin-coated vesicle membrane"/>
    <property type="evidence" value="ECO:0007669"/>
    <property type="project" value="UniProtKB-SubCell"/>
</dbReference>
<evidence type="ECO:0000256" key="8">
    <source>
        <dbReference type="ARBA" id="ARBA00004466"/>
    </source>
</evidence>